<dbReference type="SUPFAM" id="SSF48097">
    <property type="entry name" value="Regulator of G-protein signaling, RGS"/>
    <property type="match status" value="1"/>
</dbReference>
<keyword evidence="3" id="KW-1185">Reference proteome</keyword>
<evidence type="ECO:0000313" key="3">
    <source>
        <dbReference type="Proteomes" id="UP001150907"/>
    </source>
</evidence>
<comment type="caution">
    <text evidence="2">The sequence shown here is derived from an EMBL/GenBank/DDBJ whole genome shotgun (WGS) entry which is preliminary data.</text>
</comment>
<dbReference type="AlphaFoldDB" id="A0A9W8BM88"/>
<evidence type="ECO:0000313" key="2">
    <source>
        <dbReference type="EMBL" id="KAJ2007629.1"/>
    </source>
</evidence>
<dbReference type="InterPro" id="IPR044926">
    <property type="entry name" value="RGS_subdomain_2"/>
</dbReference>
<dbReference type="OrthoDB" id="196547at2759"/>
<evidence type="ECO:0000256" key="1">
    <source>
        <dbReference type="SAM" id="MobiDB-lite"/>
    </source>
</evidence>
<gene>
    <name evidence="2" type="ORF">H4R26_000649</name>
</gene>
<evidence type="ECO:0008006" key="4">
    <source>
        <dbReference type="Google" id="ProtNLM"/>
    </source>
</evidence>
<feature type="region of interest" description="Disordered" evidence="1">
    <location>
        <begin position="68"/>
        <end position="97"/>
    </location>
</feature>
<reference evidence="2" key="1">
    <citation type="submission" date="2022-07" db="EMBL/GenBank/DDBJ databases">
        <title>Phylogenomic reconstructions and comparative analyses of Kickxellomycotina fungi.</title>
        <authorList>
            <person name="Reynolds N.K."/>
            <person name="Stajich J.E."/>
            <person name="Barry K."/>
            <person name="Grigoriev I.V."/>
            <person name="Crous P."/>
            <person name="Smith M.E."/>
        </authorList>
    </citation>
    <scope>NUCLEOTIDE SEQUENCE</scope>
    <source>
        <strain evidence="2">IMI 214461</strain>
    </source>
</reference>
<feature type="compositionally biased region" description="Polar residues" evidence="1">
    <location>
        <begin position="68"/>
        <end position="85"/>
    </location>
</feature>
<name>A0A9W8BM88_9FUNG</name>
<dbReference type="Proteomes" id="UP001150907">
    <property type="component" value="Unassembled WGS sequence"/>
</dbReference>
<dbReference type="EMBL" id="JANBQF010000021">
    <property type="protein sequence ID" value="KAJ2007629.1"/>
    <property type="molecule type" value="Genomic_DNA"/>
</dbReference>
<proteinExistence type="predicted"/>
<accession>A0A9W8BM88</accession>
<dbReference type="InterPro" id="IPR036305">
    <property type="entry name" value="RGS_sf"/>
</dbReference>
<sequence length="223" mass="25477">MNITMVPSTRRINFNRTMDDPAEYQKFRLFAASCFCSELTAFVDEYQLLKARTLSHFGLLQTNGAGFTIPRHQNSPPSTPSTLAATDSDGIDDDSEQRHRRLRMSRCMVDNALTQSMEFMSSALTTSITVSILETVVAAFPDQNSGSGMEQFPADMFDKLDMIRREFVDPRSFTSVNASPLTVKRFMERMESKDLSLTLLDEFKSEVLFMLYTDVYMRYVKKE</sequence>
<protein>
    <recommendedName>
        <fullName evidence="4">RGS domain-containing protein</fullName>
    </recommendedName>
</protein>
<organism evidence="2 3">
    <name type="scientific">Coemansia thaxteri</name>
    <dbReference type="NCBI Taxonomy" id="2663907"/>
    <lineage>
        <taxon>Eukaryota</taxon>
        <taxon>Fungi</taxon>
        <taxon>Fungi incertae sedis</taxon>
        <taxon>Zoopagomycota</taxon>
        <taxon>Kickxellomycotina</taxon>
        <taxon>Kickxellomycetes</taxon>
        <taxon>Kickxellales</taxon>
        <taxon>Kickxellaceae</taxon>
        <taxon>Coemansia</taxon>
    </lineage>
</organism>
<dbReference type="Gene3D" id="1.10.167.10">
    <property type="entry name" value="Regulator of G-protein Signalling 4, domain 2"/>
    <property type="match status" value="1"/>
</dbReference>